<sequence>MDVTDTAVDIDRAVLIVVDVQNGFTNHHSRHVVPVISGVAERWSAASRPVVFTRYRNYPGSSFERFFRWSRLQDSPETDIVPELADQAASAYAVLDKVGYSLFTDEAITLLADAGWTDLVFCGIATESCVLKSAADAFERGYAPWVLTDASASDAGPAVHDAGLTVARRLIGPRQLITTENLLAQLAPRLEVPVLE</sequence>
<dbReference type="Proteomes" id="UP000184111">
    <property type="component" value="Unassembled WGS sequence"/>
</dbReference>
<dbReference type="GO" id="GO:0016787">
    <property type="term" value="F:hydrolase activity"/>
    <property type="evidence" value="ECO:0007669"/>
    <property type="project" value="UniProtKB-KW"/>
</dbReference>
<dbReference type="InterPro" id="IPR036380">
    <property type="entry name" value="Isochorismatase-like_sf"/>
</dbReference>
<feature type="domain" description="Isochorismatase-like" evidence="2">
    <location>
        <begin position="14"/>
        <end position="168"/>
    </location>
</feature>
<dbReference type="PANTHER" id="PTHR43540">
    <property type="entry name" value="PEROXYUREIDOACRYLATE/UREIDOACRYLATE AMIDOHYDROLASE-RELATED"/>
    <property type="match status" value="1"/>
</dbReference>
<gene>
    <name evidence="3" type="ORF">SAMN05216499_103168</name>
</gene>
<reference evidence="3 4" key="1">
    <citation type="submission" date="2016-11" db="EMBL/GenBank/DDBJ databases">
        <authorList>
            <person name="Jaros S."/>
            <person name="Januszkiewicz K."/>
            <person name="Wedrychowicz H."/>
        </authorList>
    </citation>
    <scope>NUCLEOTIDE SEQUENCE [LARGE SCALE GENOMIC DNA]</scope>
    <source>
        <strain evidence="3 4">CGMCC 4.2025</strain>
    </source>
</reference>
<proteinExistence type="predicted"/>
<dbReference type="InterPro" id="IPR050272">
    <property type="entry name" value="Isochorismatase-like_hydrls"/>
</dbReference>
<dbReference type="CDD" id="cd00431">
    <property type="entry name" value="cysteine_hydrolases"/>
    <property type="match status" value="1"/>
</dbReference>
<dbReference type="AlphaFoldDB" id="A0A1M6YYT7"/>
<protein>
    <submittedName>
        <fullName evidence="3">Nicotinamidase-related amidase</fullName>
    </submittedName>
</protein>
<organism evidence="3 4">
    <name type="scientific">Actinacidiphila paucisporea</name>
    <dbReference type="NCBI Taxonomy" id="310782"/>
    <lineage>
        <taxon>Bacteria</taxon>
        <taxon>Bacillati</taxon>
        <taxon>Actinomycetota</taxon>
        <taxon>Actinomycetes</taxon>
        <taxon>Kitasatosporales</taxon>
        <taxon>Streptomycetaceae</taxon>
        <taxon>Actinacidiphila</taxon>
    </lineage>
</organism>
<evidence type="ECO:0000256" key="1">
    <source>
        <dbReference type="ARBA" id="ARBA00022801"/>
    </source>
</evidence>
<name>A0A1M6YYT7_9ACTN</name>
<accession>A0A1M6YYT7</accession>
<keyword evidence="4" id="KW-1185">Reference proteome</keyword>
<dbReference type="Gene3D" id="3.40.50.850">
    <property type="entry name" value="Isochorismatase-like"/>
    <property type="match status" value="1"/>
</dbReference>
<dbReference type="RefSeq" id="WP_235001940.1">
    <property type="nucleotide sequence ID" value="NZ_FRBI01000003.1"/>
</dbReference>
<dbReference type="STRING" id="310782.SAMN05216499_103168"/>
<dbReference type="InterPro" id="IPR000868">
    <property type="entry name" value="Isochorismatase-like_dom"/>
</dbReference>
<evidence type="ECO:0000259" key="2">
    <source>
        <dbReference type="Pfam" id="PF00857"/>
    </source>
</evidence>
<dbReference type="SUPFAM" id="SSF52499">
    <property type="entry name" value="Isochorismatase-like hydrolases"/>
    <property type="match status" value="1"/>
</dbReference>
<dbReference type="Pfam" id="PF00857">
    <property type="entry name" value="Isochorismatase"/>
    <property type="match status" value="1"/>
</dbReference>
<evidence type="ECO:0000313" key="4">
    <source>
        <dbReference type="Proteomes" id="UP000184111"/>
    </source>
</evidence>
<dbReference type="PANTHER" id="PTHR43540:SF6">
    <property type="entry name" value="ISOCHORISMATASE-LIKE DOMAIN-CONTAINING PROTEIN"/>
    <property type="match status" value="1"/>
</dbReference>
<evidence type="ECO:0000313" key="3">
    <source>
        <dbReference type="EMBL" id="SHL23252.1"/>
    </source>
</evidence>
<keyword evidence="1" id="KW-0378">Hydrolase</keyword>
<dbReference type="EMBL" id="FRBI01000003">
    <property type="protein sequence ID" value="SHL23252.1"/>
    <property type="molecule type" value="Genomic_DNA"/>
</dbReference>